<comment type="caution">
    <text evidence="5">The sequence shown here is derived from an EMBL/GenBank/DDBJ whole genome shotgun (WGS) entry which is preliminary data.</text>
</comment>
<reference evidence="5" key="1">
    <citation type="submission" date="2019-08" db="EMBL/GenBank/DDBJ databases">
        <authorList>
            <person name="Kucharzyk K."/>
            <person name="Murdoch R.W."/>
            <person name="Higgins S."/>
            <person name="Loffler F."/>
        </authorList>
    </citation>
    <scope>NUCLEOTIDE SEQUENCE</scope>
</reference>
<dbReference type="GO" id="GO:0046872">
    <property type="term" value="F:metal ion binding"/>
    <property type="evidence" value="ECO:0007669"/>
    <property type="project" value="UniProtKB-KW"/>
</dbReference>
<proteinExistence type="inferred from homology"/>
<dbReference type="Pfam" id="PF12850">
    <property type="entry name" value="Metallophos_2"/>
    <property type="match status" value="1"/>
</dbReference>
<dbReference type="InterPro" id="IPR020935">
    <property type="entry name" value="PdiEstase_YfcE_CS"/>
</dbReference>
<gene>
    <name evidence="5" type="primary">yfcE_11</name>
    <name evidence="5" type="ORF">SDC9_148561</name>
</gene>
<dbReference type="NCBIfam" id="NF006988">
    <property type="entry name" value="PRK09453.1"/>
    <property type="match status" value="1"/>
</dbReference>
<sequence length="181" mass="20812">MKLLFISDIHGSLYYLNEVLQLCQNEDPNYIIILGDELYHGARNPLPKEYNPKAVTELLNSYKDKIIAVRGNCDSEVDQMVLEYPMLSDYSVILYNDKRLFLTHGHIYNSDNLPNLSTGDVLIYGHTHVPLAEKHKDIFILNPGSITFPKENTPNSYGVLEDYIFKIKTLDGDIYKEIELK</sequence>
<dbReference type="PROSITE" id="PS01269">
    <property type="entry name" value="UPF0025"/>
    <property type="match status" value="1"/>
</dbReference>
<name>A0A645EJA0_9ZZZZ</name>
<dbReference type="Gene3D" id="3.60.21.10">
    <property type="match status" value="1"/>
</dbReference>
<keyword evidence="2" id="KW-0479">Metal-binding</keyword>
<accession>A0A645EJA0</accession>
<evidence type="ECO:0000256" key="3">
    <source>
        <dbReference type="ARBA" id="ARBA00022801"/>
    </source>
</evidence>
<dbReference type="InterPro" id="IPR000979">
    <property type="entry name" value="Phosphodiesterase_MJ0936/Vps29"/>
</dbReference>
<protein>
    <submittedName>
        <fullName evidence="5">Phosphodiesterase YfcE</fullName>
        <ecNumber evidence="5">3.1.4.-</ecNumber>
    </submittedName>
</protein>
<dbReference type="SUPFAM" id="SSF56300">
    <property type="entry name" value="Metallo-dependent phosphatases"/>
    <property type="match status" value="1"/>
</dbReference>
<dbReference type="PANTHER" id="PTHR11124">
    <property type="entry name" value="VACUOLAR SORTING PROTEIN VPS29"/>
    <property type="match status" value="1"/>
</dbReference>
<dbReference type="GO" id="GO:0016787">
    <property type="term" value="F:hydrolase activity"/>
    <property type="evidence" value="ECO:0007669"/>
    <property type="project" value="UniProtKB-KW"/>
</dbReference>
<dbReference type="AlphaFoldDB" id="A0A645EJA0"/>
<dbReference type="InterPro" id="IPR041802">
    <property type="entry name" value="MPP_YfcE"/>
</dbReference>
<feature type="domain" description="Calcineurin-like phosphoesterase" evidence="4">
    <location>
        <begin position="1"/>
        <end position="161"/>
    </location>
</feature>
<evidence type="ECO:0000259" key="4">
    <source>
        <dbReference type="Pfam" id="PF12850"/>
    </source>
</evidence>
<evidence type="ECO:0000256" key="2">
    <source>
        <dbReference type="ARBA" id="ARBA00022723"/>
    </source>
</evidence>
<dbReference type="EC" id="3.1.4.-" evidence="5"/>
<keyword evidence="3 5" id="KW-0378">Hydrolase</keyword>
<organism evidence="5">
    <name type="scientific">bioreactor metagenome</name>
    <dbReference type="NCBI Taxonomy" id="1076179"/>
    <lineage>
        <taxon>unclassified sequences</taxon>
        <taxon>metagenomes</taxon>
        <taxon>ecological metagenomes</taxon>
    </lineage>
</organism>
<evidence type="ECO:0000313" key="5">
    <source>
        <dbReference type="EMBL" id="MPN01352.1"/>
    </source>
</evidence>
<dbReference type="CDD" id="cd00841">
    <property type="entry name" value="MPP_YfcE"/>
    <property type="match status" value="1"/>
</dbReference>
<dbReference type="InterPro" id="IPR024654">
    <property type="entry name" value="Calcineurin-like_PHP_lpxH"/>
</dbReference>
<evidence type="ECO:0000256" key="1">
    <source>
        <dbReference type="ARBA" id="ARBA00008950"/>
    </source>
</evidence>
<dbReference type="EMBL" id="VSSQ01047372">
    <property type="protein sequence ID" value="MPN01352.1"/>
    <property type="molecule type" value="Genomic_DNA"/>
</dbReference>
<dbReference type="NCBIfam" id="TIGR00040">
    <property type="entry name" value="yfcE"/>
    <property type="match status" value="1"/>
</dbReference>
<dbReference type="InterPro" id="IPR029052">
    <property type="entry name" value="Metallo-depent_PP-like"/>
</dbReference>
<comment type="similarity">
    <text evidence="1">Belongs to the metallophosphoesterase superfamily. YfcE family.</text>
</comment>